<proteinExistence type="predicted"/>
<protein>
    <submittedName>
        <fullName evidence="1">Uncharacterized protein</fullName>
    </submittedName>
</protein>
<dbReference type="AlphaFoldDB" id="A0A2P2KAE9"/>
<sequence>MQLIKQNTKREQGCVPNL</sequence>
<accession>A0A2P2KAE9</accession>
<evidence type="ECO:0000313" key="1">
    <source>
        <dbReference type="EMBL" id="MBX02690.1"/>
    </source>
</evidence>
<dbReference type="EMBL" id="GGEC01022206">
    <property type="protein sequence ID" value="MBX02690.1"/>
    <property type="molecule type" value="Transcribed_RNA"/>
</dbReference>
<organism evidence="1">
    <name type="scientific">Rhizophora mucronata</name>
    <name type="common">Asiatic mangrove</name>
    <dbReference type="NCBI Taxonomy" id="61149"/>
    <lineage>
        <taxon>Eukaryota</taxon>
        <taxon>Viridiplantae</taxon>
        <taxon>Streptophyta</taxon>
        <taxon>Embryophyta</taxon>
        <taxon>Tracheophyta</taxon>
        <taxon>Spermatophyta</taxon>
        <taxon>Magnoliopsida</taxon>
        <taxon>eudicotyledons</taxon>
        <taxon>Gunneridae</taxon>
        <taxon>Pentapetalae</taxon>
        <taxon>rosids</taxon>
        <taxon>fabids</taxon>
        <taxon>Malpighiales</taxon>
        <taxon>Rhizophoraceae</taxon>
        <taxon>Rhizophora</taxon>
    </lineage>
</organism>
<name>A0A2P2KAE9_RHIMU</name>
<reference evidence="1" key="1">
    <citation type="submission" date="2018-02" db="EMBL/GenBank/DDBJ databases">
        <title>Rhizophora mucronata_Transcriptome.</title>
        <authorList>
            <person name="Meera S.P."/>
            <person name="Sreeshan A."/>
            <person name="Augustine A."/>
        </authorList>
    </citation>
    <scope>NUCLEOTIDE SEQUENCE</scope>
    <source>
        <tissue evidence="1">Leaf</tissue>
    </source>
</reference>